<sequence length="183" mass="19485">MKTLIHRTVVAVVAGGLALSLAACQGSEQTDPSQDTEGTAVNTSQPDTSVKTQIDGWEPISRGSTDYRSIILAEELVDGDGKGSRLIIQEGIPSSQSAEEHRKNLLLDMQTQGVSVNALPDREIDGEAASGLVYKSGGTSRVVQTWYVVKDQTRYTIHLESEEGADEVSAEATQVLDNIVLGG</sequence>
<dbReference type="EMBL" id="CP034593">
    <property type="protein sequence ID" value="AZQ77420.1"/>
    <property type="molecule type" value="Genomic_DNA"/>
</dbReference>
<dbReference type="RefSeq" id="WP_126704223.1">
    <property type="nucleotide sequence ID" value="NZ_CP034593.1"/>
</dbReference>
<dbReference type="PROSITE" id="PS51257">
    <property type="entry name" value="PROKAR_LIPOPROTEIN"/>
    <property type="match status" value="1"/>
</dbReference>
<organism evidence="3 4">
    <name type="scientific">Flaviflexus ciconiae</name>
    <dbReference type="NCBI Taxonomy" id="2496867"/>
    <lineage>
        <taxon>Bacteria</taxon>
        <taxon>Bacillati</taxon>
        <taxon>Actinomycetota</taxon>
        <taxon>Actinomycetes</taxon>
        <taxon>Actinomycetales</taxon>
        <taxon>Actinomycetaceae</taxon>
        <taxon>Flaviflexus</taxon>
    </lineage>
</organism>
<proteinExistence type="predicted"/>
<feature type="region of interest" description="Disordered" evidence="1">
    <location>
        <begin position="27"/>
        <end position="52"/>
    </location>
</feature>
<dbReference type="Proteomes" id="UP000280344">
    <property type="component" value="Chromosome"/>
</dbReference>
<dbReference type="KEGG" id="flh:EJ997_08815"/>
<evidence type="ECO:0000256" key="1">
    <source>
        <dbReference type="SAM" id="MobiDB-lite"/>
    </source>
</evidence>
<name>A0A3Q9G8B2_9ACTO</name>
<evidence type="ECO:0000256" key="2">
    <source>
        <dbReference type="SAM" id="SignalP"/>
    </source>
</evidence>
<evidence type="ECO:0008006" key="5">
    <source>
        <dbReference type="Google" id="ProtNLM"/>
    </source>
</evidence>
<evidence type="ECO:0000313" key="4">
    <source>
        <dbReference type="Proteomes" id="UP000280344"/>
    </source>
</evidence>
<dbReference type="AlphaFoldDB" id="A0A3Q9G8B2"/>
<evidence type="ECO:0000313" key="3">
    <source>
        <dbReference type="EMBL" id="AZQ77420.1"/>
    </source>
</evidence>
<accession>A0A3Q9G8B2</accession>
<feature type="signal peptide" evidence="2">
    <location>
        <begin position="1"/>
        <end position="22"/>
    </location>
</feature>
<protein>
    <recommendedName>
        <fullName evidence="5">DUF1795 domain-containing protein</fullName>
    </recommendedName>
</protein>
<gene>
    <name evidence="3" type="ORF">EJ997_08815</name>
</gene>
<dbReference type="OrthoDB" id="3268311at2"/>
<feature type="chain" id="PRO_5039390267" description="DUF1795 domain-containing protein" evidence="2">
    <location>
        <begin position="23"/>
        <end position="183"/>
    </location>
</feature>
<reference evidence="3 4" key="1">
    <citation type="submission" date="2018-12" db="EMBL/GenBank/DDBJ databases">
        <title>Complete genome sequence of Flaviflexus sp. H23T48.</title>
        <authorList>
            <person name="Bae J.-W."/>
            <person name="Lee J.-Y."/>
        </authorList>
    </citation>
    <scope>NUCLEOTIDE SEQUENCE [LARGE SCALE GENOMIC DNA]</scope>
    <source>
        <strain evidence="3 4">H23T48</strain>
    </source>
</reference>
<keyword evidence="4" id="KW-1185">Reference proteome</keyword>
<keyword evidence="2" id="KW-0732">Signal</keyword>